<comment type="caution">
    <text evidence="1">The sequence shown here is derived from an EMBL/GenBank/DDBJ whole genome shotgun (WGS) entry which is preliminary data.</text>
</comment>
<accession>A0ABT0IRS2</accession>
<reference evidence="1 2" key="1">
    <citation type="submission" date="2022-04" db="EMBL/GenBank/DDBJ databases">
        <title>Rhizobium coralii sp. nov., isolated from coral Turbinaria peltata.</title>
        <authorList>
            <person name="Sun H."/>
        </authorList>
    </citation>
    <scope>NUCLEOTIDE SEQUENCE [LARGE SCALE GENOMIC DNA]</scope>
    <source>
        <strain evidence="1 2">NTR19</strain>
    </source>
</reference>
<gene>
    <name evidence="1" type="ORF">M0654_11240</name>
</gene>
<dbReference type="EMBL" id="JALPRY010000012">
    <property type="protein sequence ID" value="MCK8780560.1"/>
    <property type="molecule type" value="Genomic_DNA"/>
</dbReference>
<name>A0ABT0IRS2_9HYPH</name>
<dbReference type="RefSeq" id="WP_248683170.1">
    <property type="nucleotide sequence ID" value="NZ_JALPRY010000012.1"/>
</dbReference>
<proteinExistence type="predicted"/>
<organism evidence="1 2">
    <name type="scientific">Neorhizobium turbinariae</name>
    <dbReference type="NCBI Taxonomy" id="2937795"/>
    <lineage>
        <taxon>Bacteria</taxon>
        <taxon>Pseudomonadati</taxon>
        <taxon>Pseudomonadota</taxon>
        <taxon>Alphaproteobacteria</taxon>
        <taxon>Hyphomicrobiales</taxon>
        <taxon>Rhizobiaceae</taxon>
        <taxon>Rhizobium/Agrobacterium group</taxon>
        <taxon>Neorhizobium</taxon>
    </lineage>
</organism>
<dbReference type="Proteomes" id="UP001202827">
    <property type="component" value="Unassembled WGS sequence"/>
</dbReference>
<keyword evidence="2" id="KW-1185">Reference proteome</keyword>
<protein>
    <submittedName>
        <fullName evidence="1">Uncharacterized protein</fullName>
    </submittedName>
</protein>
<evidence type="ECO:0000313" key="2">
    <source>
        <dbReference type="Proteomes" id="UP001202827"/>
    </source>
</evidence>
<sequence length="92" mass="9878">MLNRIDEQPNYHMQDASGFVSSRVQIDCYAATYTAATAAARAVKAIVSGYKGGQIQGVFIESERNLPAADAGEVSTLFRTSIDITVLHGEDP</sequence>
<evidence type="ECO:0000313" key="1">
    <source>
        <dbReference type="EMBL" id="MCK8780560.1"/>
    </source>
</evidence>